<accession>M1BF90</accession>
<dbReference type="PaxDb" id="4113-PGSC0003DMT400043829"/>
<dbReference type="Proteomes" id="UP000011115">
    <property type="component" value="Unassembled WGS sequence"/>
</dbReference>
<organism evidence="2 3">
    <name type="scientific">Solanum tuberosum</name>
    <name type="common">Potato</name>
    <dbReference type="NCBI Taxonomy" id="4113"/>
    <lineage>
        <taxon>Eukaryota</taxon>
        <taxon>Viridiplantae</taxon>
        <taxon>Streptophyta</taxon>
        <taxon>Embryophyta</taxon>
        <taxon>Tracheophyta</taxon>
        <taxon>Spermatophyta</taxon>
        <taxon>Magnoliopsida</taxon>
        <taxon>eudicotyledons</taxon>
        <taxon>Gunneridae</taxon>
        <taxon>Pentapetalae</taxon>
        <taxon>asterids</taxon>
        <taxon>lamiids</taxon>
        <taxon>Solanales</taxon>
        <taxon>Solanaceae</taxon>
        <taxon>Solanoideae</taxon>
        <taxon>Solaneae</taxon>
        <taxon>Solanum</taxon>
    </lineage>
</organism>
<feature type="compositionally biased region" description="Basic and acidic residues" evidence="1">
    <location>
        <begin position="52"/>
        <end position="61"/>
    </location>
</feature>
<sequence length="117" mass="13371">MKGKMILFVFGLSRLSIKEGKTAILIGNMAITELLIHMQQDEEDKLKDRDNFYNKMDRPKNNETGQQKAGNRNDLFSRGHLGLLHLQLVYLHQEIGMITGIRVFRSSELGVLSLVSR</sequence>
<proteinExistence type="predicted"/>
<reference evidence="2" key="2">
    <citation type="submission" date="2015-06" db="UniProtKB">
        <authorList>
            <consortium name="EnsemblPlants"/>
        </authorList>
    </citation>
    <scope>IDENTIFICATION</scope>
    <source>
        <strain evidence="2">DM1-3 516 R44</strain>
    </source>
</reference>
<dbReference type="HOGENOM" id="CLU_2089071_0_0_1"/>
<evidence type="ECO:0000256" key="1">
    <source>
        <dbReference type="SAM" id="MobiDB-lite"/>
    </source>
</evidence>
<keyword evidence="3" id="KW-1185">Reference proteome</keyword>
<evidence type="ECO:0000313" key="2">
    <source>
        <dbReference type="EnsemblPlants" id="PGSC0003DMT400043829"/>
    </source>
</evidence>
<dbReference type="EnsemblPlants" id="PGSC0003DMT400043829">
    <property type="protein sequence ID" value="PGSC0003DMT400043829"/>
    <property type="gene ID" value="PGSC0003DMG400017009"/>
</dbReference>
<evidence type="ECO:0000313" key="3">
    <source>
        <dbReference type="Proteomes" id="UP000011115"/>
    </source>
</evidence>
<dbReference type="AlphaFoldDB" id="M1BF90"/>
<dbReference type="Gramene" id="PGSC0003DMT400043829">
    <property type="protein sequence ID" value="PGSC0003DMT400043829"/>
    <property type="gene ID" value="PGSC0003DMG400017009"/>
</dbReference>
<feature type="region of interest" description="Disordered" evidence="1">
    <location>
        <begin position="52"/>
        <end position="73"/>
    </location>
</feature>
<reference evidence="3" key="1">
    <citation type="journal article" date="2011" name="Nature">
        <title>Genome sequence and analysis of the tuber crop potato.</title>
        <authorList>
            <consortium name="The Potato Genome Sequencing Consortium"/>
        </authorList>
    </citation>
    <scope>NUCLEOTIDE SEQUENCE [LARGE SCALE GENOMIC DNA]</scope>
    <source>
        <strain evidence="3">cv. DM1-3 516 R44</strain>
    </source>
</reference>
<protein>
    <submittedName>
        <fullName evidence="2">Polyprotein</fullName>
    </submittedName>
</protein>
<dbReference type="InParanoid" id="M1BF90"/>
<name>M1BF90_SOLTU</name>